<proteinExistence type="inferred from homology"/>
<dbReference type="PANTHER" id="PTHR24356:SF163">
    <property type="entry name" value="3-PHOSPHOINOSITIDE-DEPENDENT PROTEIN KINASE 1-RELATED"/>
    <property type="match status" value="1"/>
</dbReference>
<comment type="similarity">
    <text evidence="1">Belongs to the protein kinase superfamily. AGC Ser/Thr protein kinase family. PDPK1 subfamily.</text>
</comment>
<evidence type="ECO:0000259" key="13">
    <source>
        <dbReference type="PROSITE" id="PS50011"/>
    </source>
</evidence>
<evidence type="ECO:0000256" key="5">
    <source>
        <dbReference type="ARBA" id="ARBA00022741"/>
    </source>
</evidence>
<dbReference type="Proteomes" id="UP000650467">
    <property type="component" value="Unassembled WGS sequence"/>
</dbReference>
<evidence type="ECO:0000256" key="3">
    <source>
        <dbReference type="ARBA" id="ARBA00022527"/>
    </source>
</evidence>
<evidence type="ECO:0000256" key="9">
    <source>
        <dbReference type="ARBA" id="ARBA00048679"/>
    </source>
</evidence>
<evidence type="ECO:0000256" key="12">
    <source>
        <dbReference type="SAM" id="MobiDB-lite"/>
    </source>
</evidence>
<dbReference type="PANTHER" id="PTHR24356">
    <property type="entry name" value="SERINE/THREONINE-PROTEIN KINASE"/>
    <property type="match status" value="1"/>
</dbReference>
<dbReference type="PROSITE" id="PS00107">
    <property type="entry name" value="PROTEIN_KINASE_ATP"/>
    <property type="match status" value="1"/>
</dbReference>
<protein>
    <recommendedName>
        <fullName evidence="2">non-specific serine/threonine protein kinase</fullName>
        <ecNumber evidence="2">2.7.11.1</ecNumber>
    </recommendedName>
</protein>
<evidence type="ECO:0000256" key="2">
    <source>
        <dbReference type="ARBA" id="ARBA00012513"/>
    </source>
</evidence>
<dbReference type="GO" id="GO:0005524">
    <property type="term" value="F:ATP binding"/>
    <property type="evidence" value="ECO:0007669"/>
    <property type="project" value="UniProtKB-UniRule"/>
</dbReference>
<feature type="compositionally biased region" description="Acidic residues" evidence="12">
    <location>
        <begin position="262"/>
        <end position="274"/>
    </location>
</feature>
<dbReference type="InterPro" id="IPR017441">
    <property type="entry name" value="Protein_kinase_ATP_BS"/>
</dbReference>
<dbReference type="Gene3D" id="1.10.510.10">
    <property type="entry name" value="Transferase(Phosphotransferase) domain 1"/>
    <property type="match status" value="2"/>
</dbReference>
<dbReference type="PROSITE" id="PS50011">
    <property type="entry name" value="PROTEIN_KINASE_DOM"/>
    <property type="match status" value="1"/>
</dbReference>
<reference evidence="14" key="1">
    <citation type="journal article" date="2020" name="bioRxiv">
        <title>Comparative genomics of Chlamydomonas.</title>
        <authorList>
            <person name="Craig R.J."/>
            <person name="Hasan A.R."/>
            <person name="Ness R.W."/>
            <person name="Keightley P.D."/>
        </authorList>
    </citation>
    <scope>NUCLEOTIDE SEQUENCE</scope>
    <source>
        <strain evidence="14">SAG 7.73</strain>
    </source>
</reference>
<dbReference type="EC" id="2.7.11.1" evidence="2"/>
<dbReference type="InterPro" id="IPR050236">
    <property type="entry name" value="Ser_Thr_kinase_AGC"/>
</dbReference>
<comment type="catalytic activity">
    <reaction evidence="8">
        <text>L-threonyl-[protein] + ATP = O-phospho-L-threonyl-[protein] + ADP + H(+)</text>
        <dbReference type="Rhea" id="RHEA:46608"/>
        <dbReference type="Rhea" id="RHEA-COMP:11060"/>
        <dbReference type="Rhea" id="RHEA-COMP:11605"/>
        <dbReference type="ChEBI" id="CHEBI:15378"/>
        <dbReference type="ChEBI" id="CHEBI:30013"/>
        <dbReference type="ChEBI" id="CHEBI:30616"/>
        <dbReference type="ChEBI" id="CHEBI:61977"/>
        <dbReference type="ChEBI" id="CHEBI:456216"/>
        <dbReference type="EC" id="2.7.11.1"/>
    </reaction>
</comment>
<keyword evidence="4" id="KW-0808">Transferase</keyword>
<organism evidence="14 15">
    <name type="scientific">Chlamydomonas incerta</name>
    <dbReference type="NCBI Taxonomy" id="51695"/>
    <lineage>
        <taxon>Eukaryota</taxon>
        <taxon>Viridiplantae</taxon>
        <taxon>Chlorophyta</taxon>
        <taxon>core chlorophytes</taxon>
        <taxon>Chlorophyceae</taxon>
        <taxon>CS clade</taxon>
        <taxon>Chlamydomonadales</taxon>
        <taxon>Chlamydomonadaceae</taxon>
        <taxon>Chlamydomonas</taxon>
    </lineage>
</organism>
<keyword evidence="3 11" id="KW-0723">Serine/threonine-protein kinase</keyword>
<evidence type="ECO:0000256" key="6">
    <source>
        <dbReference type="ARBA" id="ARBA00022777"/>
    </source>
</evidence>
<comment type="catalytic activity">
    <reaction evidence="9">
        <text>L-seryl-[protein] + ATP = O-phospho-L-seryl-[protein] + ADP + H(+)</text>
        <dbReference type="Rhea" id="RHEA:17989"/>
        <dbReference type="Rhea" id="RHEA-COMP:9863"/>
        <dbReference type="Rhea" id="RHEA-COMP:11604"/>
        <dbReference type="ChEBI" id="CHEBI:15378"/>
        <dbReference type="ChEBI" id="CHEBI:29999"/>
        <dbReference type="ChEBI" id="CHEBI:30616"/>
        <dbReference type="ChEBI" id="CHEBI:83421"/>
        <dbReference type="ChEBI" id="CHEBI:456216"/>
        <dbReference type="EC" id="2.7.11.1"/>
    </reaction>
</comment>
<name>A0A835T1J0_CHLIN</name>
<gene>
    <name evidence="14" type="ORF">HXX76_009036</name>
</gene>
<dbReference type="Gene3D" id="3.30.200.20">
    <property type="entry name" value="Phosphorylase Kinase, domain 1"/>
    <property type="match status" value="1"/>
</dbReference>
<evidence type="ECO:0000256" key="10">
    <source>
        <dbReference type="PROSITE-ProRule" id="PRU10141"/>
    </source>
</evidence>
<keyword evidence="6" id="KW-0418">Kinase</keyword>
<sequence>MASEEGLRDREQQEGYRAPRVTLTIKDFDVLGRIGDGSFSTVFLARQKQNGKQYAIKMMNKHLVMRNKMVEYIKNERFILDKLDDAGIAKLHFTFQDPDNLYMGMEYCAGGELYEQINKRGRLPLDAVRFYAAEVVLILEYLRKAQVVHRDLKPENLLLSGEGHLKLVDFGSARAFFLPAAEKPPGKQRATSFVGTAEYVSPEVLLNAPLSYPADLWALGCMLYQMIVGRPPFKAASEYLTFQKITDRDFAYPGDANYNADGEPEDEEEEEADGEGAAKDAAAAAAAPREAGGAEATAGGEGAGSSGGAAAGGEGAGPGPGPGPGPAAGGKPPKLPKLRGPVVYPDEARDLTDRLLAMEPAARIGAEDISELRAHPFFAGLDWARLRAGTAPPYQPPRVPGAPGSDGGYEEGLDWELTSLVRDAAES</sequence>
<dbReference type="InterPro" id="IPR000719">
    <property type="entry name" value="Prot_kinase_dom"/>
</dbReference>
<evidence type="ECO:0000256" key="1">
    <source>
        <dbReference type="ARBA" id="ARBA00010006"/>
    </source>
</evidence>
<dbReference type="InterPro" id="IPR008271">
    <property type="entry name" value="Ser/Thr_kinase_AS"/>
</dbReference>
<comment type="caution">
    <text evidence="14">The sequence shown here is derived from an EMBL/GenBank/DDBJ whole genome shotgun (WGS) entry which is preliminary data.</text>
</comment>
<feature type="domain" description="Protein kinase" evidence="13">
    <location>
        <begin position="28"/>
        <end position="378"/>
    </location>
</feature>
<dbReference type="OrthoDB" id="347657at2759"/>
<feature type="compositionally biased region" description="Gly residues" evidence="12">
    <location>
        <begin position="299"/>
        <end position="318"/>
    </location>
</feature>
<feature type="region of interest" description="Disordered" evidence="12">
    <location>
        <begin position="253"/>
        <end position="341"/>
    </location>
</feature>
<evidence type="ECO:0000313" key="15">
    <source>
        <dbReference type="Proteomes" id="UP000650467"/>
    </source>
</evidence>
<evidence type="ECO:0000256" key="11">
    <source>
        <dbReference type="RuleBase" id="RU000304"/>
    </source>
</evidence>
<dbReference type="SUPFAM" id="SSF56112">
    <property type="entry name" value="Protein kinase-like (PK-like)"/>
    <property type="match status" value="1"/>
</dbReference>
<feature type="compositionally biased region" description="Low complexity" evidence="12">
    <location>
        <begin position="279"/>
        <end position="298"/>
    </location>
</feature>
<dbReference type="AlphaFoldDB" id="A0A835T1J0"/>
<dbReference type="FunFam" id="3.30.200.20:FF:000191">
    <property type="entry name" value="3-phosphoinositide-dependent protein kinase 2-like"/>
    <property type="match status" value="1"/>
</dbReference>
<evidence type="ECO:0000313" key="14">
    <source>
        <dbReference type="EMBL" id="KAG2432109.1"/>
    </source>
</evidence>
<accession>A0A835T1J0</accession>
<dbReference type="EMBL" id="JAEHOC010000022">
    <property type="protein sequence ID" value="KAG2432109.1"/>
    <property type="molecule type" value="Genomic_DNA"/>
</dbReference>
<evidence type="ECO:0000256" key="7">
    <source>
        <dbReference type="ARBA" id="ARBA00022840"/>
    </source>
</evidence>
<dbReference type="PROSITE" id="PS00108">
    <property type="entry name" value="PROTEIN_KINASE_ST"/>
    <property type="match status" value="1"/>
</dbReference>
<keyword evidence="7 10" id="KW-0067">ATP-binding</keyword>
<dbReference type="InterPro" id="IPR011009">
    <property type="entry name" value="Kinase-like_dom_sf"/>
</dbReference>
<dbReference type="SMART" id="SM00220">
    <property type="entry name" value="S_TKc"/>
    <property type="match status" value="1"/>
</dbReference>
<dbReference type="GO" id="GO:0035556">
    <property type="term" value="P:intracellular signal transduction"/>
    <property type="evidence" value="ECO:0007669"/>
    <property type="project" value="TreeGrafter"/>
</dbReference>
<dbReference type="Pfam" id="PF00069">
    <property type="entry name" value="Pkinase"/>
    <property type="match status" value="1"/>
</dbReference>
<feature type="binding site" evidence="10">
    <location>
        <position position="57"/>
    </location>
    <ligand>
        <name>ATP</name>
        <dbReference type="ChEBI" id="CHEBI:30616"/>
    </ligand>
</feature>
<keyword evidence="15" id="KW-1185">Reference proteome</keyword>
<evidence type="ECO:0000256" key="8">
    <source>
        <dbReference type="ARBA" id="ARBA00047899"/>
    </source>
</evidence>
<dbReference type="GO" id="GO:0004674">
    <property type="term" value="F:protein serine/threonine kinase activity"/>
    <property type="evidence" value="ECO:0007669"/>
    <property type="project" value="UniProtKB-KW"/>
</dbReference>
<feature type="region of interest" description="Disordered" evidence="12">
    <location>
        <begin position="390"/>
        <end position="412"/>
    </location>
</feature>
<evidence type="ECO:0000256" key="4">
    <source>
        <dbReference type="ARBA" id="ARBA00022679"/>
    </source>
</evidence>
<keyword evidence="5 10" id="KW-0547">Nucleotide-binding</keyword>